<keyword evidence="1" id="KW-0175">Coiled coil</keyword>
<feature type="region of interest" description="Disordered" evidence="2">
    <location>
        <begin position="110"/>
        <end position="219"/>
    </location>
</feature>
<organism evidence="4 5">
    <name type="scientific">Mycena pura</name>
    <dbReference type="NCBI Taxonomy" id="153505"/>
    <lineage>
        <taxon>Eukaryota</taxon>
        <taxon>Fungi</taxon>
        <taxon>Dikarya</taxon>
        <taxon>Basidiomycota</taxon>
        <taxon>Agaricomycotina</taxon>
        <taxon>Agaricomycetes</taxon>
        <taxon>Agaricomycetidae</taxon>
        <taxon>Agaricales</taxon>
        <taxon>Marasmiineae</taxon>
        <taxon>Mycenaceae</taxon>
        <taxon>Mycena</taxon>
    </lineage>
</organism>
<feature type="region of interest" description="Disordered" evidence="2">
    <location>
        <begin position="639"/>
        <end position="822"/>
    </location>
</feature>
<evidence type="ECO:0008006" key="6">
    <source>
        <dbReference type="Google" id="ProtNLM"/>
    </source>
</evidence>
<evidence type="ECO:0000313" key="5">
    <source>
        <dbReference type="Proteomes" id="UP001219525"/>
    </source>
</evidence>
<feature type="transmembrane region" description="Helical" evidence="3">
    <location>
        <begin position="20"/>
        <end position="41"/>
    </location>
</feature>
<comment type="caution">
    <text evidence="4">The sequence shown here is derived from an EMBL/GenBank/DDBJ whole genome shotgun (WGS) entry which is preliminary data.</text>
</comment>
<feature type="region of interest" description="Disordered" evidence="2">
    <location>
        <begin position="1321"/>
        <end position="1359"/>
    </location>
</feature>
<name>A0AAD7E532_9AGAR</name>
<feature type="region of interest" description="Disordered" evidence="2">
    <location>
        <begin position="284"/>
        <end position="338"/>
    </location>
</feature>
<accession>A0AAD7E532</accession>
<feature type="region of interest" description="Disordered" evidence="2">
    <location>
        <begin position="897"/>
        <end position="919"/>
    </location>
</feature>
<keyword evidence="3" id="KW-0812">Transmembrane</keyword>
<feature type="compositionally biased region" description="Low complexity" evidence="2">
    <location>
        <begin position="696"/>
        <end position="706"/>
    </location>
</feature>
<feature type="compositionally biased region" description="Basic residues" evidence="2">
    <location>
        <begin position="803"/>
        <end position="817"/>
    </location>
</feature>
<feature type="compositionally biased region" description="Acidic residues" evidence="2">
    <location>
        <begin position="727"/>
        <end position="741"/>
    </location>
</feature>
<dbReference type="EMBL" id="JARJCW010000002">
    <property type="protein sequence ID" value="KAJ7229125.1"/>
    <property type="molecule type" value="Genomic_DNA"/>
</dbReference>
<feature type="region of interest" description="Disordered" evidence="2">
    <location>
        <begin position="1032"/>
        <end position="1118"/>
    </location>
</feature>
<sequence>MSTTTKSNNCLRTTKRLASLFGIITIYALLAGVLLAPALIARTDLSPSKNTPLATMSFVLCLGRILMVFRCKESGQGCPLSILSPDRVHGYFLWSQERLRAPETFSLSDVSVVDEDQPPTSKPKPASSARMPSTRNQRRQNEKKAQSFAHLPAPEEVEQTTDPPIESIDGRASPLPDTGQGARATRTQSCQAIDHRSSSSGDGEPPSLHDKNLPFMSSLSSFTPTPDELAFHRALQTGRDILDVSSRNIIRGNERKKGQLSRRAAVEVDDSDDWPQRHLNVVRPERSRSGRSQSVSMQEHTADVFNDKSYSQSTASHRRTIEAVGKRSSILQTSRRSTSELDMRTVMISLPEGSAHTESLYCPPYKPQDEQCRVERHHEKQGTHGSEHLSPSNAASVADGRPHSVRRSEINQRCLDEAIERERMPVVREDPVAFKRWCAELRRKENELRDTRIAADREYAMELQRTEDAKLVRQLGREELESIARRESAHREIADQKAKMAKLEEELRRRREATMSLEAKIQSSMTRSTHRAVLKTGSRDEKIRAAPVIRVAENSSDSNPKTHSFVDQVILQRTWLRDLMKDGYSRFPDQRIDWDENNKPFEGGSVPARGSPVGTGGVQKMPPYATAEVDMAAVSTTKSAVSPPLRSQSLIPAAESSARKVVVDERSPTVDERKTKQEFSARNMYTKPGYAPVPPSSGGSSSFSSDARSDATYQPETNYSGSTDSDSAFDQEPGSESDVTPDSDRTSPPHTRAGAVCRARSMPPDNSGEGSSSSDGSDADDGRNRGSGLSPRRRPGESARSVCHLRRRNTRRNHHSHGARDNRMHLVEPGDSVSAGIPARNAKKWRRKKQRKAEVDIQKQRATELRMSQLEDKLRQQCEATMLLEVKVKRSHECAAHRVASRGSSRSAKTQPYAGGGREARSLENIREDTAGFRRPGADLIRKDGKLRGNRATEDFKYAVDVGIKDSVVQEDATLATKCDRESQKSLACLDDAQRKNAVPNPVRGSFVATGTCGEKAPLRVNTVAGSLGDSKEQESLVSLHSQNFARPAASPTHKVTPDKPARRRAPAEPSSGDRSLSLTSTALNRSEAVSQPDAKREVRPWRAAGARLADAKQRSTERACQLHVGLRSTMSTCGTENGVIMFETKPMMNVPAAASQEAHRMRETKQEPSDNGLGDLYVVGSKKGDRHSASVCNWKNSFPCPRGGFEKDILNYFLRLQTVSAPSEPKLLKVSSKPSTFIPEGAPARCAFRSMPAYTSPEDVVTQHASDAPLDENETCDSDGSAPSITHLHATGGTDRTNYAVHILFRMIIGNTRRTLLVNQGQPMESGSLETDVVRDSYRLQRSRPRGRDGGESPGILDFSNREKAESLLKECMSTAASSLDEVRRSDKREQLLQVSVARCDKQDDMHSLTTNEYPRVGARYHGSGSARDTTVHECIEHSEDAGEFPRTGVDTLERERKACRVHVSHGDTARHSVGVDVYQRRRNGQPESPDGLLFKNVPLRQPYKPGSVTAHKQPTGNEEVIVVIATDRGALLEHMSAPSAPNKSFTLQMFVAHRPTAFSLILPTSIYPGSPRPFCHKLLDDLSSLAASVAPTLSTGSRMSTPGHQLFGLELRILFTLPSHSTLLSSSEPCSDSAPRESCAWAAHDPHRFSPEPPHPGCRTSRLPPHVRQQYTPCLVLLVPAQVLKTKSQRAYICSPYIRVNYFSENILVWGVFCGSWLLGFVAAYLAFPGSILSASLPGASGGSEPEEAIFNVAFVLFLQTTPAQHALAGTVVTFLYLLSFRDADLLDMIGTAIIKVYPQFERPRRRRQKRQQRRVAHERGGLGRWRDGVLDDSRVAVPTRHNS</sequence>
<keyword evidence="3" id="KW-0472">Membrane</keyword>
<feature type="compositionally biased region" description="Polar residues" evidence="2">
    <location>
        <begin position="1321"/>
        <end position="1330"/>
    </location>
</feature>
<evidence type="ECO:0000313" key="4">
    <source>
        <dbReference type="EMBL" id="KAJ7229125.1"/>
    </source>
</evidence>
<proteinExistence type="predicted"/>
<feature type="compositionally biased region" description="Polar residues" evidence="2">
    <location>
        <begin position="290"/>
        <end position="299"/>
    </location>
</feature>
<feature type="compositionally biased region" description="Basic and acidic residues" evidence="2">
    <location>
        <begin position="373"/>
        <end position="387"/>
    </location>
</feature>
<dbReference type="Proteomes" id="UP001219525">
    <property type="component" value="Unassembled WGS sequence"/>
</dbReference>
<feature type="compositionally biased region" description="Polar residues" evidence="2">
    <location>
        <begin position="1073"/>
        <end position="1090"/>
    </location>
</feature>
<reference evidence="4" key="1">
    <citation type="submission" date="2023-03" db="EMBL/GenBank/DDBJ databases">
        <title>Massive genome expansion in bonnet fungi (Mycena s.s.) driven by repeated elements and novel gene families across ecological guilds.</title>
        <authorList>
            <consortium name="Lawrence Berkeley National Laboratory"/>
            <person name="Harder C.B."/>
            <person name="Miyauchi S."/>
            <person name="Viragh M."/>
            <person name="Kuo A."/>
            <person name="Thoen E."/>
            <person name="Andreopoulos B."/>
            <person name="Lu D."/>
            <person name="Skrede I."/>
            <person name="Drula E."/>
            <person name="Henrissat B."/>
            <person name="Morin E."/>
            <person name="Kohler A."/>
            <person name="Barry K."/>
            <person name="LaButti K."/>
            <person name="Morin E."/>
            <person name="Salamov A."/>
            <person name="Lipzen A."/>
            <person name="Mereny Z."/>
            <person name="Hegedus B."/>
            <person name="Baldrian P."/>
            <person name="Stursova M."/>
            <person name="Weitz H."/>
            <person name="Taylor A."/>
            <person name="Grigoriev I.V."/>
            <person name="Nagy L.G."/>
            <person name="Martin F."/>
            <person name="Kauserud H."/>
        </authorList>
    </citation>
    <scope>NUCLEOTIDE SEQUENCE</scope>
    <source>
        <strain evidence="4">9144</strain>
    </source>
</reference>
<feature type="coiled-coil region" evidence="1">
    <location>
        <begin position="486"/>
        <end position="520"/>
    </location>
</feature>
<feature type="region of interest" description="Disordered" evidence="2">
    <location>
        <begin position="595"/>
        <end position="618"/>
    </location>
</feature>
<evidence type="ECO:0000256" key="1">
    <source>
        <dbReference type="SAM" id="Coils"/>
    </source>
</evidence>
<feature type="compositionally biased region" description="Basic and acidic residues" evidence="2">
    <location>
        <begin position="400"/>
        <end position="409"/>
    </location>
</feature>
<feature type="compositionally biased region" description="Polar residues" evidence="2">
    <location>
        <begin position="639"/>
        <end position="650"/>
    </location>
</feature>
<protein>
    <recommendedName>
        <fullName evidence="6">Transmembrane protein</fullName>
    </recommendedName>
</protein>
<evidence type="ECO:0000256" key="3">
    <source>
        <dbReference type="SAM" id="Phobius"/>
    </source>
</evidence>
<feature type="compositionally biased region" description="Basic and acidic residues" evidence="2">
    <location>
        <begin position="657"/>
        <end position="679"/>
    </location>
</feature>
<feature type="compositionally biased region" description="Polar residues" evidence="2">
    <location>
        <begin position="712"/>
        <end position="726"/>
    </location>
</feature>
<keyword evidence="3" id="KW-1133">Transmembrane helix</keyword>
<gene>
    <name evidence="4" type="ORF">GGX14DRAFT_385406</name>
</gene>
<keyword evidence="5" id="KW-1185">Reference proteome</keyword>
<feature type="region of interest" description="Disordered" evidence="2">
    <location>
        <begin position="373"/>
        <end position="409"/>
    </location>
</feature>
<feature type="compositionally biased region" description="Low complexity" evidence="2">
    <location>
        <begin position="765"/>
        <end position="776"/>
    </location>
</feature>
<evidence type="ECO:0000256" key="2">
    <source>
        <dbReference type="SAM" id="MobiDB-lite"/>
    </source>
</evidence>
<feature type="compositionally biased region" description="Polar residues" evidence="2">
    <location>
        <begin position="1036"/>
        <end position="1045"/>
    </location>
</feature>